<gene>
    <name evidence="3" type="primary">pknD_6</name>
    <name evidence="3" type="ORF">Pla133_49710</name>
</gene>
<accession>A0A518BSA3</accession>
<dbReference type="SUPFAM" id="SSF101898">
    <property type="entry name" value="NHL repeat"/>
    <property type="match status" value="2"/>
</dbReference>
<dbReference type="CDD" id="cd05819">
    <property type="entry name" value="NHL"/>
    <property type="match status" value="2"/>
</dbReference>
<evidence type="ECO:0000256" key="2">
    <source>
        <dbReference type="PROSITE-ProRule" id="PRU00504"/>
    </source>
</evidence>
<dbReference type="PANTHER" id="PTHR24104">
    <property type="entry name" value="E3 UBIQUITIN-PROTEIN LIGASE NHLRC1-RELATED"/>
    <property type="match status" value="1"/>
</dbReference>
<dbReference type="InterPro" id="IPR050952">
    <property type="entry name" value="TRIM-NHL_E3_ligases"/>
</dbReference>
<name>A0A518BSA3_9BACT</name>
<sequence length="638" mass="66321">MIASALLLLAVAQAGESKDGPPPAPEGRLGPFVRAYPNLRAPMDVELLPDGSLWVLESDGHRVSHFEARAGRIGSAGSFGDGAGELRFPRGLAIDTGGDLLVSDTENDRVVRFSAGGEFERVEVGLGGAVDLGLRWPEGLDARAGRLGLCDRGNRRVVVIEEGQARFLGLGGPLAAGGLLDPIDLCFLDDEGSAAVADAGLHEVVVYDAEGAERLRFGGFGHFPGQFSRPSGLDFVGGRLYVADSDNHRVQVFTPGGELLYEWGKHALAPGQGDGHLHYPGAVAMLENGLAAVVAEAFAGRVQYFGPAVGPPELYRTDPATLGADSSGHVGPVVAAAGRLVATIEPETQEVHLHDLGSRSGTPILVCRAGGFGDRPGQFRGLVDVALSADGERLLALDGRDRRLSEFQVGALGEDGPRMDRRLAAFARSIDLTGLVPDLASADALALAPDGRVLVMDAAGRRVIEVAADWGSARTLSGERVPAPRRGVDLALDKSGRLALADQGERAVLIVDADGVLVARIDDVDPGGIAFDAQGRLLVTDRVQRALRIFTPREDGGFAEAGSLGRGMGAGVAKFREPRGVALGQEGRLVVIDFGNHLLTIVEADGRLVGASGPRAYLDELVPKAGGGAGEGSGEGGQ</sequence>
<proteinExistence type="predicted"/>
<keyword evidence="3" id="KW-0418">Kinase</keyword>
<dbReference type="Gene3D" id="2.120.10.30">
    <property type="entry name" value="TolB, C-terminal domain"/>
    <property type="match status" value="3"/>
</dbReference>
<dbReference type="GO" id="GO:0008270">
    <property type="term" value="F:zinc ion binding"/>
    <property type="evidence" value="ECO:0007669"/>
    <property type="project" value="UniProtKB-KW"/>
</dbReference>
<dbReference type="Pfam" id="PF01436">
    <property type="entry name" value="NHL"/>
    <property type="match status" value="3"/>
</dbReference>
<dbReference type="RefSeq" id="WP_145070137.1">
    <property type="nucleotide sequence ID" value="NZ_CP036287.1"/>
</dbReference>
<protein>
    <submittedName>
        <fullName evidence="3">Serine/threonine-protein kinase PknD</fullName>
        <ecNumber evidence="3">2.7.11.1</ecNumber>
    </submittedName>
</protein>
<feature type="repeat" description="NHL" evidence="2">
    <location>
        <begin position="216"/>
        <end position="256"/>
    </location>
</feature>
<reference evidence="3 4" key="1">
    <citation type="submission" date="2019-02" db="EMBL/GenBank/DDBJ databases">
        <title>Deep-cultivation of Planctomycetes and their phenomic and genomic characterization uncovers novel biology.</title>
        <authorList>
            <person name="Wiegand S."/>
            <person name="Jogler M."/>
            <person name="Boedeker C."/>
            <person name="Pinto D."/>
            <person name="Vollmers J."/>
            <person name="Rivas-Marin E."/>
            <person name="Kohn T."/>
            <person name="Peeters S.H."/>
            <person name="Heuer A."/>
            <person name="Rast P."/>
            <person name="Oberbeckmann S."/>
            <person name="Bunk B."/>
            <person name="Jeske O."/>
            <person name="Meyerdierks A."/>
            <person name="Storesund J.E."/>
            <person name="Kallscheuer N."/>
            <person name="Luecker S."/>
            <person name="Lage O.M."/>
            <person name="Pohl T."/>
            <person name="Merkel B.J."/>
            <person name="Hornburger P."/>
            <person name="Mueller R.-W."/>
            <person name="Bruemmer F."/>
            <person name="Labrenz M."/>
            <person name="Spormann A.M."/>
            <person name="Op den Camp H."/>
            <person name="Overmann J."/>
            <person name="Amann R."/>
            <person name="Jetten M.S.M."/>
            <person name="Mascher T."/>
            <person name="Medema M.H."/>
            <person name="Devos D.P."/>
            <person name="Kaster A.-K."/>
            <person name="Ovreas L."/>
            <person name="Rohde M."/>
            <person name="Galperin M.Y."/>
            <person name="Jogler C."/>
        </authorList>
    </citation>
    <scope>NUCLEOTIDE SEQUENCE [LARGE SCALE GENOMIC DNA]</scope>
    <source>
        <strain evidence="3 4">Pla133</strain>
    </source>
</reference>
<evidence type="ECO:0000313" key="3">
    <source>
        <dbReference type="EMBL" id="QDU69848.1"/>
    </source>
</evidence>
<dbReference type="PANTHER" id="PTHR24104:SF25">
    <property type="entry name" value="PROTEIN LIN-41"/>
    <property type="match status" value="1"/>
</dbReference>
<keyword evidence="1" id="KW-0677">Repeat</keyword>
<dbReference type="GO" id="GO:0004674">
    <property type="term" value="F:protein serine/threonine kinase activity"/>
    <property type="evidence" value="ECO:0007669"/>
    <property type="project" value="UniProtKB-EC"/>
</dbReference>
<dbReference type="EC" id="2.7.11.1" evidence="3"/>
<evidence type="ECO:0000256" key="1">
    <source>
        <dbReference type="ARBA" id="ARBA00022737"/>
    </source>
</evidence>
<organism evidence="3 4">
    <name type="scientific">Engelhardtia mirabilis</name>
    <dbReference type="NCBI Taxonomy" id="2528011"/>
    <lineage>
        <taxon>Bacteria</taxon>
        <taxon>Pseudomonadati</taxon>
        <taxon>Planctomycetota</taxon>
        <taxon>Planctomycetia</taxon>
        <taxon>Planctomycetia incertae sedis</taxon>
        <taxon>Engelhardtia</taxon>
    </lineage>
</organism>
<dbReference type="InterPro" id="IPR001258">
    <property type="entry name" value="NHL_repeat"/>
</dbReference>
<dbReference type="EMBL" id="CP036287">
    <property type="protein sequence ID" value="QDU69848.1"/>
    <property type="molecule type" value="Genomic_DNA"/>
</dbReference>
<dbReference type="Proteomes" id="UP000316921">
    <property type="component" value="Chromosome"/>
</dbReference>
<feature type="repeat" description="NHL" evidence="2">
    <location>
        <begin position="77"/>
        <end position="116"/>
    </location>
</feature>
<dbReference type="AlphaFoldDB" id="A0A518BSA3"/>
<dbReference type="InterPro" id="IPR011042">
    <property type="entry name" value="6-blade_b-propeller_TolB-like"/>
</dbReference>
<dbReference type="PROSITE" id="PS51125">
    <property type="entry name" value="NHL"/>
    <property type="match status" value="2"/>
</dbReference>
<evidence type="ECO:0000313" key="4">
    <source>
        <dbReference type="Proteomes" id="UP000316921"/>
    </source>
</evidence>
<keyword evidence="3" id="KW-0808">Transferase</keyword>
<keyword evidence="4" id="KW-1185">Reference proteome</keyword>
<dbReference type="KEGG" id="pbap:Pla133_49710"/>